<name>A0ABV7T7D5_9GAMM</name>
<feature type="region of interest" description="Disordered" evidence="1">
    <location>
        <begin position="134"/>
        <end position="194"/>
    </location>
</feature>
<comment type="caution">
    <text evidence="2">The sequence shown here is derived from an EMBL/GenBank/DDBJ whole genome shotgun (WGS) entry which is preliminary data.</text>
</comment>
<proteinExistence type="predicted"/>
<dbReference type="InterPro" id="IPR025449">
    <property type="entry name" value="JetB"/>
</dbReference>
<reference evidence="3" key="1">
    <citation type="journal article" date="2019" name="Int. J. Syst. Evol. Microbiol.">
        <title>The Global Catalogue of Microorganisms (GCM) 10K type strain sequencing project: providing services to taxonomists for standard genome sequencing and annotation.</title>
        <authorList>
            <consortium name="The Broad Institute Genomics Platform"/>
            <consortium name="The Broad Institute Genome Sequencing Center for Infectious Disease"/>
            <person name="Wu L."/>
            <person name="Ma J."/>
        </authorList>
    </citation>
    <scope>NUCLEOTIDE SEQUENCE [LARGE SCALE GENOMIC DNA]</scope>
    <source>
        <strain evidence="3">KCTC 42447</strain>
    </source>
</reference>
<keyword evidence="3" id="KW-1185">Reference proteome</keyword>
<gene>
    <name evidence="2" type="ORF">ACFOMF_15160</name>
</gene>
<dbReference type="RefSeq" id="WP_386366374.1">
    <property type="nucleotide sequence ID" value="NZ_JBHRXZ010000024.1"/>
</dbReference>
<evidence type="ECO:0000313" key="2">
    <source>
        <dbReference type="EMBL" id="MFC3609119.1"/>
    </source>
</evidence>
<accession>A0ABV7T7D5</accession>
<dbReference type="Pfam" id="PF13835">
    <property type="entry name" value="DUF4194"/>
    <property type="match status" value="1"/>
</dbReference>
<dbReference type="EMBL" id="JBHRXZ010000024">
    <property type="protein sequence ID" value="MFC3609119.1"/>
    <property type="molecule type" value="Genomic_DNA"/>
</dbReference>
<protein>
    <submittedName>
        <fullName evidence="2">DUF4194 domain-containing protein</fullName>
    </submittedName>
</protein>
<dbReference type="Proteomes" id="UP001595630">
    <property type="component" value="Unassembled WGS sequence"/>
</dbReference>
<organism evidence="2 3">
    <name type="scientific">Stutzerimonas tarimensis</name>
    <dbReference type="NCBI Taxonomy" id="1507735"/>
    <lineage>
        <taxon>Bacteria</taxon>
        <taxon>Pseudomonadati</taxon>
        <taxon>Pseudomonadota</taxon>
        <taxon>Gammaproteobacteria</taxon>
        <taxon>Pseudomonadales</taxon>
        <taxon>Pseudomonadaceae</taxon>
        <taxon>Stutzerimonas</taxon>
    </lineage>
</organism>
<sequence>MTDTELPYSQLLIALFKGVLYREDDPGLWQTLLDRHAAASDYLGVLGLELVLDEAEGYAYLRQRTAEDAGGAALPRLIPRRQLSYPVSLLLALLRKRMAEFDASGADSRLIVSREQLTDMLRLFFEEGSNEAKLADRLRPGGQGGGAGLPAPAARRRGALRGAPHPQGVRGRPVAQRTRSAPGRIPCTAPGRSD</sequence>
<evidence type="ECO:0000256" key="1">
    <source>
        <dbReference type="SAM" id="MobiDB-lite"/>
    </source>
</evidence>
<evidence type="ECO:0000313" key="3">
    <source>
        <dbReference type="Proteomes" id="UP001595630"/>
    </source>
</evidence>